<evidence type="ECO:0000256" key="1">
    <source>
        <dbReference type="ARBA" id="ARBA00004370"/>
    </source>
</evidence>
<keyword evidence="9" id="KW-1185">Reference proteome</keyword>
<evidence type="ECO:0000256" key="5">
    <source>
        <dbReference type="SAM" id="Phobius"/>
    </source>
</evidence>
<name>I0IL65_LEPFC</name>
<dbReference type="InterPro" id="IPR003660">
    <property type="entry name" value="HAMP_dom"/>
</dbReference>
<keyword evidence="5" id="KW-1133">Transmembrane helix</keyword>
<dbReference type="Pfam" id="PF00672">
    <property type="entry name" value="HAMP"/>
    <property type="match status" value="1"/>
</dbReference>
<dbReference type="STRING" id="1162668.LFE_0292"/>
<feature type="transmembrane region" description="Helical" evidence="5">
    <location>
        <begin position="203"/>
        <end position="222"/>
    </location>
</feature>
<evidence type="ECO:0000313" key="8">
    <source>
        <dbReference type="EMBL" id="BAM06014.1"/>
    </source>
</evidence>
<dbReference type="PANTHER" id="PTHR32089:SF112">
    <property type="entry name" value="LYSOZYME-LIKE PROTEIN-RELATED"/>
    <property type="match status" value="1"/>
</dbReference>
<feature type="transmembrane region" description="Helical" evidence="5">
    <location>
        <begin position="48"/>
        <end position="65"/>
    </location>
</feature>
<dbReference type="Gene3D" id="6.10.340.10">
    <property type="match status" value="1"/>
</dbReference>
<feature type="domain" description="Methyl-accepting transducer" evidence="6">
    <location>
        <begin position="281"/>
        <end position="517"/>
    </location>
</feature>
<dbReference type="GO" id="GO:0006935">
    <property type="term" value="P:chemotaxis"/>
    <property type="evidence" value="ECO:0007669"/>
    <property type="project" value="UniProtKB-ARBA"/>
</dbReference>
<feature type="transmembrane region" description="Helical" evidence="5">
    <location>
        <begin position="7"/>
        <end position="28"/>
    </location>
</feature>
<evidence type="ECO:0000256" key="2">
    <source>
        <dbReference type="ARBA" id="ARBA00023224"/>
    </source>
</evidence>
<dbReference type="FunFam" id="1.10.287.950:FF:000001">
    <property type="entry name" value="Methyl-accepting chemotaxis sensory transducer"/>
    <property type="match status" value="1"/>
</dbReference>
<dbReference type="EMBL" id="AP012342">
    <property type="protein sequence ID" value="BAM06014.1"/>
    <property type="molecule type" value="Genomic_DNA"/>
</dbReference>
<proteinExistence type="inferred from homology"/>
<reference evidence="9" key="2">
    <citation type="submission" date="2012-03" db="EMBL/GenBank/DDBJ databases">
        <title>The complete genome sequence of the pioneer microbe on fresh volcanic deposit, Leptospirillum ferrooxidans strain C2-3.</title>
        <authorList>
            <person name="Fujimura R."/>
            <person name="Sato Y."/>
            <person name="Nishizawa T."/>
            <person name="Nanba K."/>
            <person name="Oshima K."/>
            <person name="Hattori M."/>
            <person name="Kamijo T."/>
            <person name="Ohta H."/>
        </authorList>
    </citation>
    <scope>NUCLEOTIDE SEQUENCE [LARGE SCALE GENOMIC DNA]</scope>
    <source>
        <strain evidence="9">C2-3</strain>
    </source>
</reference>
<dbReference type="RefSeq" id="WP_014448507.1">
    <property type="nucleotide sequence ID" value="NC_017094.1"/>
</dbReference>
<dbReference type="SUPFAM" id="SSF58104">
    <property type="entry name" value="Methyl-accepting chemotaxis protein (MCP) signaling domain"/>
    <property type="match status" value="1"/>
</dbReference>
<comment type="subcellular location">
    <subcellularLocation>
        <location evidence="1">Membrane</location>
    </subcellularLocation>
</comment>
<dbReference type="CDD" id="cd11386">
    <property type="entry name" value="MCP_signal"/>
    <property type="match status" value="1"/>
</dbReference>
<dbReference type="Gene3D" id="3.30.450.290">
    <property type="match status" value="1"/>
</dbReference>
<evidence type="ECO:0000259" key="6">
    <source>
        <dbReference type="PROSITE" id="PS50111"/>
    </source>
</evidence>
<dbReference type="SMART" id="SM00283">
    <property type="entry name" value="MA"/>
    <property type="match status" value="1"/>
</dbReference>
<dbReference type="PROSITE" id="PS50885">
    <property type="entry name" value="HAMP"/>
    <property type="match status" value="1"/>
</dbReference>
<dbReference type="GO" id="GO:0016020">
    <property type="term" value="C:membrane"/>
    <property type="evidence" value="ECO:0007669"/>
    <property type="project" value="UniProtKB-SubCell"/>
</dbReference>
<gene>
    <name evidence="8" type="ordered locus">LFE_0292</name>
</gene>
<evidence type="ECO:0000256" key="3">
    <source>
        <dbReference type="ARBA" id="ARBA00029447"/>
    </source>
</evidence>
<feature type="domain" description="HAMP" evidence="7">
    <location>
        <begin position="224"/>
        <end position="276"/>
    </location>
</feature>
<dbReference type="PROSITE" id="PS50111">
    <property type="entry name" value="CHEMOTAXIS_TRANSDUC_2"/>
    <property type="match status" value="1"/>
</dbReference>
<dbReference type="PATRIC" id="fig|1162668.3.peg.335"/>
<evidence type="ECO:0000259" key="7">
    <source>
        <dbReference type="PROSITE" id="PS50885"/>
    </source>
</evidence>
<reference evidence="8 9" key="1">
    <citation type="journal article" date="2012" name="J. Bacteriol.">
        <title>Complete Genome Sequence of Leptospirillum ferrooxidans Strain C2-3, Isolated from a Fresh Volcanic Ash Deposit on the Island of Miyake, Japan.</title>
        <authorList>
            <person name="Fujimura R."/>
            <person name="Sato Y."/>
            <person name="Nishizawa T."/>
            <person name="Oshima K."/>
            <person name="Kim S.-W."/>
            <person name="Hattori M."/>
            <person name="Kamijo T."/>
            <person name="Ohta H."/>
        </authorList>
    </citation>
    <scope>NUCLEOTIDE SEQUENCE [LARGE SCALE GENOMIC DNA]</scope>
    <source>
        <strain evidence="8 9">C2-3</strain>
    </source>
</reference>
<dbReference type="HOGENOM" id="CLU_000445_107_27_0"/>
<dbReference type="eggNOG" id="COG0840">
    <property type="taxonomic scope" value="Bacteria"/>
</dbReference>
<keyword evidence="5" id="KW-0812">Transmembrane</keyword>
<dbReference type="Pfam" id="PF00015">
    <property type="entry name" value="MCPsignal"/>
    <property type="match status" value="1"/>
</dbReference>
<dbReference type="Gene3D" id="1.10.287.950">
    <property type="entry name" value="Methyl-accepting chemotaxis protein"/>
    <property type="match status" value="1"/>
</dbReference>
<dbReference type="CDD" id="cd06225">
    <property type="entry name" value="HAMP"/>
    <property type="match status" value="1"/>
</dbReference>
<dbReference type="Proteomes" id="UP000007382">
    <property type="component" value="Chromosome"/>
</dbReference>
<dbReference type="PANTHER" id="PTHR32089">
    <property type="entry name" value="METHYL-ACCEPTING CHEMOTAXIS PROTEIN MCPB"/>
    <property type="match status" value="1"/>
</dbReference>
<protein>
    <submittedName>
        <fullName evidence="8">Putative methyl-accepting chemotaxis sensory transducer</fullName>
    </submittedName>
</protein>
<sequence>MKLQGKIQLSVFLILLLFLSVTGVLTIYKVSGDLMNQEGKRSEMMGQSIIGSLSTVMMSVNAPVLSQKVIEDQKHLEGILRVQVLRPSGKQAFYDNKMIDRVNAWRHYDAYARRSFFSRPKNDSGRLGQDSRFKNVLLYGRAVSYQETVDGTPALTRLLPIKMSNNCLLCHGFQKDQPVMAVLRISTPLTAFNHSKNSMIMEISILSLATMIVLSVLLSITMRTLAIRPIQEIVSVIEQTAQGDLTRTVQPRTGDEIGSLMTHFNEMVMKIREVVIKQREEASRVMLIAKGIIGKLDGIRSRTDHEAEMIAGAAEATEKLSGSIRSVSQNTRSLAELSTKTDREALRGLESIQRAGQELTRISGVVSDATKSILELGKSSEEISQIITIIDEIAEQTNLLALNAAIEAARAGEQGKGFAVVADEVRKLAERTTLSTREIAETIKSIQVQTEKSVRVMSSGSKEMIDLMGVMEEASTLLSGITASVNQVTIRVNEIAEDSARQSEAVSNVTEAVESSSRGIQLIRQNAKESADAGVEMDSRMKELERYLAQFRTDA</sequence>
<keyword evidence="5" id="KW-0472">Membrane</keyword>
<dbReference type="InterPro" id="IPR004089">
    <property type="entry name" value="MCPsignal_dom"/>
</dbReference>
<comment type="similarity">
    <text evidence="3">Belongs to the methyl-accepting chemotaxis (MCP) protein family.</text>
</comment>
<organism evidence="8 9">
    <name type="scientific">Leptospirillum ferrooxidans (strain C2-3)</name>
    <dbReference type="NCBI Taxonomy" id="1162668"/>
    <lineage>
        <taxon>Bacteria</taxon>
        <taxon>Pseudomonadati</taxon>
        <taxon>Nitrospirota</taxon>
        <taxon>Nitrospiria</taxon>
        <taxon>Nitrospirales</taxon>
        <taxon>Nitrospiraceae</taxon>
        <taxon>Leptospirillum</taxon>
    </lineage>
</organism>
<dbReference type="SMART" id="SM00304">
    <property type="entry name" value="HAMP"/>
    <property type="match status" value="1"/>
</dbReference>
<keyword evidence="2 4" id="KW-0807">Transducer</keyword>
<dbReference type="AlphaFoldDB" id="I0IL65"/>
<accession>I0IL65</accession>
<evidence type="ECO:0000313" key="9">
    <source>
        <dbReference type="Proteomes" id="UP000007382"/>
    </source>
</evidence>
<dbReference type="KEGG" id="lfc:LFE_0292"/>
<dbReference type="GO" id="GO:0007165">
    <property type="term" value="P:signal transduction"/>
    <property type="evidence" value="ECO:0007669"/>
    <property type="project" value="UniProtKB-KW"/>
</dbReference>
<evidence type="ECO:0000256" key="4">
    <source>
        <dbReference type="PROSITE-ProRule" id="PRU00284"/>
    </source>
</evidence>